<organism evidence="4 5">
    <name type="scientific">Lentzea albidocapillata subsp. violacea</name>
    <dbReference type="NCBI Taxonomy" id="128104"/>
    <lineage>
        <taxon>Bacteria</taxon>
        <taxon>Bacillati</taxon>
        <taxon>Actinomycetota</taxon>
        <taxon>Actinomycetes</taxon>
        <taxon>Pseudonocardiales</taxon>
        <taxon>Pseudonocardiaceae</taxon>
        <taxon>Lentzea</taxon>
    </lineage>
</organism>
<proteinExistence type="predicted"/>
<dbReference type="CDD" id="cd16936">
    <property type="entry name" value="HATPase_RsbW-like"/>
    <property type="match status" value="1"/>
</dbReference>
<keyword evidence="1" id="KW-0723">Serine/threonine-protein kinase</keyword>
<dbReference type="InterPro" id="IPR047718">
    <property type="entry name" value="RsbA-like_anti_sig"/>
</dbReference>
<dbReference type="InterPro" id="IPR036890">
    <property type="entry name" value="HATPase_C_sf"/>
</dbReference>
<dbReference type="InterPro" id="IPR025847">
    <property type="entry name" value="MEDS_domain"/>
</dbReference>
<dbReference type="SUPFAM" id="SSF55874">
    <property type="entry name" value="ATPase domain of HSP90 chaperone/DNA topoisomerase II/histidine kinase"/>
    <property type="match status" value="1"/>
</dbReference>
<keyword evidence="4" id="KW-0808">Transferase</keyword>
<dbReference type="InterPro" id="IPR050267">
    <property type="entry name" value="Anti-sigma-factor_SerPK"/>
</dbReference>
<dbReference type="Pfam" id="PF14417">
    <property type="entry name" value="MEDS"/>
    <property type="match status" value="1"/>
</dbReference>
<dbReference type="InterPro" id="IPR003594">
    <property type="entry name" value="HATPase_dom"/>
</dbReference>
<dbReference type="Gene3D" id="3.30.565.10">
    <property type="entry name" value="Histidine kinase-like ATPase, C-terminal domain"/>
    <property type="match status" value="1"/>
</dbReference>
<evidence type="ECO:0000256" key="1">
    <source>
        <dbReference type="ARBA" id="ARBA00022527"/>
    </source>
</evidence>
<gene>
    <name evidence="4" type="ORF">SAMN04488074_115113</name>
</gene>
<dbReference type="PANTHER" id="PTHR35526">
    <property type="entry name" value="ANTI-SIGMA-F FACTOR RSBW-RELATED"/>
    <property type="match status" value="1"/>
</dbReference>
<accession>A0A1G9PNI0</accession>
<dbReference type="AlphaFoldDB" id="A0A1G9PNI0"/>
<dbReference type="NCBIfam" id="NF041045">
    <property type="entry name" value="RsbA_anti_sig"/>
    <property type="match status" value="1"/>
</dbReference>
<sequence length="343" mass="37156">MFAARTANPAWCPCSLTTTGLAPAETLLRGAEWVPPAATDPTGKPMNSVAPFAHEALFYRDEESFLSGTARFVTEGVDSGEPVLVAVPEASIGPLRERLGDAAEQVHFIDMIEAGRNPGRIIPGVLMAFSASTQRRFRVVGQPIWPGRTELEYPACVQHEALVNTAFEGRPGVILCLYDATALPGHVLEDAWRTHPVVIDGERRVASEWYTEPTALADIYNVPLPPPPADAEEHSFSVGTLAHMRKLVSAYAHWLRREQVEDLVLAVNELATNSILHASGRGVLRLWREGGTVVCEVSDTGAGFPPSFTGLSGFGIVMVNLLCDLVRTHTSHSGTTVRVYLGR</sequence>
<dbReference type="PANTHER" id="PTHR35526:SF3">
    <property type="entry name" value="ANTI-SIGMA-F FACTOR RSBW"/>
    <property type="match status" value="1"/>
</dbReference>
<evidence type="ECO:0000259" key="3">
    <source>
        <dbReference type="Pfam" id="PF14417"/>
    </source>
</evidence>
<protein>
    <submittedName>
        <fullName evidence="4">Histidine kinase-like ATPase domain-containing protein</fullName>
    </submittedName>
</protein>
<evidence type="ECO:0000259" key="2">
    <source>
        <dbReference type="Pfam" id="PF13581"/>
    </source>
</evidence>
<feature type="domain" description="Histidine kinase/HSP90-like ATPase" evidence="2">
    <location>
        <begin position="241"/>
        <end position="339"/>
    </location>
</feature>
<dbReference type="Proteomes" id="UP000199682">
    <property type="component" value="Unassembled WGS sequence"/>
</dbReference>
<name>A0A1G9PNI0_9PSEU</name>
<evidence type="ECO:0000313" key="4">
    <source>
        <dbReference type="EMBL" id="SDM00249.1"/>
    </source>
</evidence>
<feature type="domain" description="MEDS" evidence="3">
    <location>
        <begin position="54"/>
        <end position="196"/>
    </location>
</feature>
<keyword evidence="4" id="KW-0418">Kinase</keyword>
<dbReference type="EMBL" id="FNET01000015">
    <property type="protein sequence ID" value="SDM00249.1"/>
    <property type="molecule type" value="Genomic_DNA"/>
</dbReference>
<reference evidence="5" key="1">
    <citation type="submission" date="2016-10" db="EMBL/GenBank/DDBJ databases">
        <authorList>
            <person name="Varghese N."/>
            <person name="Submissions S."/>
        </authorList>
    </citation>
    <scope>NUCLEOTIDE SEQUENCE [LARGE SCALE GENOMIC DNA]</scope>
    <source>
        <strain evidence="5">DSM 44796</strain>
    </source>
</reference>
<dbReference type="GO" id="GO:0004674">
    <property type="term" value="F:protein serine/threonine kinase activity"/>
    <property type="evidence" value="ECO:0007669"/>
    <property type="project" value="UniProtKB-KW"/>
</dbReference>
<evidence type="ECO:0000313" key="5">
    <source>
        <dbReference type="Proteomes" id="UP000199682"/>
    </source>
</evidence>
<dbReference type="Pfam" id="PF13581">
    <property type="entry name" value="HATPase_c_2"/>
    <property type="match status" value="1"/>
</dbReference>